<protein>
    <submittedName>
        <fullName evidence="1">Uncharacterized protein</fullName>
    </submittedName>
</protein>
<sequence>MSLCRSIAEPHRYATRHYMRIFSAWEAVYLHRYPLTIRTETDLPPRGMVPPCPELPIYYASTAASLTILTLAANADF</sequence>
<keyword evidence="2" id="KW-1185">Reference proteome</keyword>
<proteinExistence type="predicted"/>
<evidence type="ECO:0000313" key="2">
    <source>
        <dbReference type="Proteomes" id="UP000244855"/>
    </source>
</evidence>
<gene>
    <name evidence="1" type="ORF">DM02DRAFT_619928</name>
</gene>
<reference evidence="1 2" key="1">
    <citation type="journal article" date="2018" name="Sci. Rep.">
        <title>Comparative genomics provides insights into the lifestyle and reveals functional heterogeneity of dark septate endophytic fungi.</title>
        <authorList>
            <person name="Knapp D.G."/>
            <person name="Nemeth J.B."/>
            <person name="Barry K."/>
            <person name="Hainaut M."/>
            <person name="Henrissat B."/>
            <person name="Johnson J."/>
            <person name="Kuo A."/>
            <person name="Lim J.H.P."/>
            <person name="Lipzen A."/>
            <person name="Nolan M."/>
            <person name="Ohm R.A."/>
            <person name="Tamas L."/>
            <person name="Grigoriev I.V."/>
            <person name="Spatafora J.W."/>
            <person name="Nagy L.G."/>
            <person name="Kovacs G.M."/>
        </authorList>
    </citation>
    <scope>NUCLEOTIDE SEQUENCE [LARGE SCALE GENOMIC DNA]</scope>
    <source>
        <strain evidence="1 2">DSE2036</strain>
    </source>
</reference>
<dbReference type="Proteomes" id="UP000244855">
    <property type="component" value="Unassembled WGS sequence"/>
</dbReference>
<accession>A0A2V1D5C4</accession>
<dbReference type="EMBL" id="KZ805683">
    <property type="protein sequence ID" value="PVH92434.1"/>
    <property type="molecule type" value="Genomic_DNA"/>
</dbReference>
<organism evidence="1 2">
    <name type="scientific">Periconia macrospinosa</name>
    <dbReference type="NCBI Taxonomy" id="97972"/>
    <lineage>
        <taxon>Eukaryota</taxon>
        <taxon>Fungi</taxon>
        <taxon>Dikarya</taxon>
        <taxon>Ascomycota</taxon>
        <taxon>Pezizomycotina</taxon>
        <taxon>Dothideomycetes</taxon>
        <taxon>Pleosporomycetidae</taxon>
        <taxon>Pleosporales</taxon>
        <taxon>Massarineae</taxon>
        <taxon>Periconiaceae</taxon>
        <taxon>Periconia</taxon>
    </lineage>
</organism>
<evidence type="ECO:0000313" key="1">
    <source>
        <dbReference type="EMBL" id="PVH92434.1"/>
    </source>
</evidence>
<dbReference type="AlphaFoldDB" id="A0A2V1D5C4"/>
<name>A0A2V1D5C4_9PLEO</name>